<proteinExistence type="predicted"/>
<gene>
    <name evidence="2" type="ORF">AAF463_11675</name>
</gene>
<sequence length="148" mass="16650">MISSKKIKAFFSFLMFFLVAMVDFYFSFQSIANYLTYPPDINYSWMGCFSLLFSITLLSVSIAPGYVAIYGIGMPDIAMKYLGRVIVITFVFSLVGALIFSVWYKYELEGIGYKKCVGIPSGWMPGTAERYTLDESICKLSNEGNDVS</sequence>
<dbReference type="EMBL" id="CP158292">
    <property type="protein sequence ID" value="XBV43276.1"/>
    <property type="molecule type" value="Genomic_DNA"/>
</dbReference>
<accession>A0AAU7TRF1</accession>
<feature type="transmembrane region" description="Helical" evidence="1">
    <location>
        <begin position="7"/>
        <end position="28"/>
    </location>
</feature>
<protein>
    <recommendedName>
        <fullName evidence="3">DUF1240 domain-containing protein</fullName>
    </recommendedName>
</protein>
<feature type="transmembrane region" description="Helical" evidence="1">
    <location>
        <begin position="81"/>
        <end position="104"/>
    </location>
</feature>
<evidence type="ECO:0000256" key="1">
    <source>
        <dbReference type="SAM" id="Phobius"/>
    </source>
</evidence>
<keyword evidence="1" id="KW-0812">Transmembrane</keyword>
<evidence type="ECO:0000313" key="2">
    <source>
        <dbReference type="EMBL" id="XBV43276.1"/>
    </source>
</evidence>
<keyword evidence="1" id="KW-0472">Membrane</keyword>
<dbReference type="RefSeq" id="WP_350260810.1">
    <property type="nucleotide sequence ID" value="NZ_CP158292.1"/>
</dbReference>
<organism evidence="2">
    <name type="scientific">Pantoea sp. BJ2</name>
    <dbReference type="NCBI Taxonomy" id="3141322"/>
    <lineage>
        <taxon>Bacteria</taxon>
        <taxon>Pseudomonadati</taxon>
        <taxon>Pseudomonadota</taxon>
        <taxon>Gammaproteobacteria</taxon>
        <taxon>Enterobacterales</taxon>
        <taxon>Erwiniaceae</taxon>
        <taxon>Pantoea</taxon>
    </lineage>
</organism>
<name>A0AAU7TRF1_9GAMM</name>
<dbReference type="AlphaFoldDB" id="A0AAU7TRF1"/>
<evidence type="ECO:0008006" key="3">
    <source>
        <dbReference type="Google" id="ProtNLM"/>
    </source>
</evidence>
<reference evidence="2" key="1">
    <citation type="submission" date="2024-06" db="EMBL/GenBank/DDBJ databases">
        <title>Multiomics insights into the TNT degradation mechanism by Pantoea sp. BJ2 isolated from an ammunition destruction site.</title>
        <authorList>
            <person name="Luo J."/>
        </authorList>
    </citation>
    <scope>NUCLEOTIDE SEQUENCE</scope>
    <source>
        <strain evidence="2">BJ2</strain>
    </source>
</reference>
<keyword evidence="1" id="KW-1133">Transmembrane helix</keyword>
<feature type="transmembrane region" description="Helical" evidence="1">
    <location>
        <begin position="43"/>
        <end position="69"/>
    </location>
</feature>